<dbReference type="SUPFAM" id="SSF103473">
    <property type="entry name" value="MFS general substrate transporter"/>
    <property type="match status" value="1"/>
</dbReference>
<feature type="compositionally biased region" description="Polar residues" evidence="6">
    <location>
        <begin position="195"/>
        <end position="207"/>
    </location>
</feature>
<reference evidence="9" key="1">
    <citation type="submission" date="2015-12" db="EMBL/GenBank/DDBJ databases">
        <title>De novo transcriptome assembly of four potential Pierce s Disease insect vectors from Arizona vineyards.</title>
        <authorList>
            <person name="Tassone E.E."/>
        </authorList>
    </citation>
    <scope>NUCLEOTIDE SEQUENCE</scope>
</reference>
<accession>A0A1B6CI08</accession>
<organism evidence="9">
    <name type="scientific">Clastoptera arizonana</name>
    <name type="common">Arizona spittle bug</name>
    <dbReference type="NCBI Taxonomy" id="38151"/>
    <lineage>
        <taxon>Eukaryota</taxon>
        <taxon>Metazoa</taxon>
        <taxon>Ecdysozoa</taxon>
        <taxon>Arthropoda</taxon>
        <taxon>Hexapoda</taxon>
        <taxon>Insecta</taxon>
        <taxon>Pterygota</taxon>
        <taxon>Neoptera</taxon>
        <taxon>Paraneoptera</taxon>
        <taxon>Hemiptera</taxon>
        <taxon>Auchenorrhyncha</taxon>
        <taxon>Cercopoidea</taxon>
        <taxon>Clastopteridae</taxon>
        <taxon>Clastoptera</taxon>
    </lineage>
</organism>
<feature type="non-terminal residue" evidence="9">
    <location>
        <position position="1"/>
    </location>
</feature>
<feature type="compositionally biased region" description="Basic and acidic residues" evidence="6">
    <location>
        <begin position="275"/>
        <end position="286"/>
    </location>
</feature>
<dbReference type="Pfam" id="PF12832">
    <property type="entry name" value="MFS_1_like"/>
    <property type="match status" value="1"/>
</dbReference>
<keyword evidence="5 7" id="KW-0472">Membrane</keyword>
<keyword evidence="3 7" id="KW-0812">Transmembrane</keyword>
<feature type="transmembrane region" description="Helical" evidence="7">
    <location>
        <begin position="69"/>
        <end position="88"/>
    </location>
</feature>
<evidence type="ECO:0000256" key="3">
    <source>
        <dbReference type="ARBA" id="ARBA00022692"/>
    </source>
</evidence>
<dbReference type="InterPro" id="IPR051717">
    <property type="entry name" value="MFS_MFSD6"/>
</dbReference>
<evidence type="ECO:0000256" key="1">
    <source>
        <dbReference type="ARBA" id="ARBA00004141"/>
    </source>
</evidence>
<feature type="transmembrane region" description="Helical" evidence="7">
    <location>
        <begin position="30"/>
        <end position="49"/>
    </location>
</feature>
<sequence>FPFEAIESVSVHLMWVAAATYCARISPKSLLATLIGVLGMAHFSLGRGSGSFAGGFLIGSFGIRQTFRLIGLMAVIAGAVYGLLYFFWLHKYDYVAKTNSEASTDQGEGEKLTKDENDKEIALKEIQNAERLSLMIRFNHRGSLTSLDRGSRPDLHRTSSYRRSSTLELSRVSQSKASSSSKVDLLKSTLEINLNKNSNPQLNQKASSPPPLTRHTTKVNNEPAVTINALQTNRKSTKNIPQISDELRNRRDSIPEEEEELIQKTDNIKANIKPLDIKTPDSIKDT</sequence>
<dbReference type="InterPro" id="IPR036259">
    <property type="entry name" value="MFS_trans_sf"/>
</dbReference>
<comment type="similarity">
    <text evidence="2">Belongs to the major facilitator superfamily. MFSD6 family.</text>
</comment>
<dbReference type="EMBL" id="GEDC01024236">
    <property type="protein sequence ID" value="JAS13062.1"/>
    <property type="molecule type" value="Transcribed_RNA"/>
</dbReference>
<evidence type="ECO:0000313" key="9">
    <source>
        <dbReference type="EMBL" id="JAS13062.1"/>
    </source>
</evidence>
<protein>
    <recommendedName>
        <fullName evidence="8">Major facilitator superfamily associated domain-containing protein</fullName>
    </recommendedName>
</protein>
<name>A0A1B6CI08_9HEMI</name>
<comment type="subcellular location">
    <subcellularLocation>
        <location evidence="1">Membrane</location>
        <topology evidence="1">Multi-pass membrane protein</topology>
    </subcellularLocation>
</comment>
<feature type="compositionally biased region" description="Low complexity" evidence="6">
    <location>
        <begin position="169"/>
        <end position="180"/>
    </location>
</feature>
<evidence type="ECO:0000256" key="5">
    <source>
        <dbReference type="ARBA" id="ARBA00023136"/>
    </source>
</evidence>
<dbReference type="AlphaFoldDB" id="A0A1B6CI08"/>
<dbReference type="PANTHER" id="PTHR16172">
    <property type="entry name" value="MAJOR FACILITATOR SUPERFAMILY DOMAIN-CONTAINING PROTEIN 6-LIKE"/>
    <property type="match status" value="1"/>
</dbReference>
<feature type="region of interest" description="Disordered" evidence="6">
    <location>
        <begin position="195"/>
        <end position="221"/>
    </location>
</feature>
<evidence type="ECO:0000259" key="8">
    <source>
        <dbReference type="Pfam" id="PF12832"/>
    </source>
</evidence>
<dbReference type="InterPro" id="IPR024989">
    <property type="entry name" value="MFS_assoc_dom"/>
</dbReference>
<evidence type="ECO:0000256" key="6">
    <source>
        <dbReference type="SAM" id="MobiDB-lite"/>
    </source>
</evidence>
<feature type="region of interest" description="Disordered" evidence="6">
    <location>
        <begin position="251"/>
        <end position="286"/>
    </location>
</feature>
<dbReference type="GO" id="GO:0016020">
    <property type="term" value="C:membrane"/>
    <property type="evidence" value="ECO:0007669"/>
    <property type="project" value="UniProtKB-SubCell"/>
</dbReference>
<feature type="region of interest" description="Disordered" evidence="6">
    <location>
        <begin position="147"/>
        <end position="180"/>
    </location>
</feature>
<keyword evidence="4 7" id="KW-1133">Transmembrane helix</keyword>
<evidence type="ECO:0000256" key="7">
    <source>
        <dbReference type="SAM" id="Phobius"/>
    </source>
</evidence>
<dbReference type="Gene3D" id="1.20.1250.20">
    <property type="entry name" value="MFS general substrate transporter like domains"/>
    <property type="match status" value="1"/>
</dbReference>
<gene>
    <name evidence="9" type="ORF">g.9857</name>
</gene>
<evidence type="ECO:0000256" key="4">
    <source>
        <dbReference type="ARBA" id="ARBA00022989"/>
    </source>
</evidence>
<feature type="domain" description="Major facilitator superfamily associated" evidence="8">
    <location>
        <begin position="1"/>
        <end position="68"/>
    </location>
</feature>
<dbReference type="PANTHER" id="PTHR16172:SF41">
    <property type="entry name" value="MAJOR FACILITATOR SUPERFAMILY DOMAIN-CONTAINING PROTEIN 6-LIKE"/>
    <property type="match status" value="1"/>
</dbReference>
<proteinExistence type="inferred from homology"/>
<evidence type="ECO:0000256" key="2">
    <source>
        <dbReference type="ARBA" id="ARBA00005241"/>
    </source>
</evidence>